<feature type="transmembrane region" description="Helical" evidence="2">
    <location>
        <begin position="96"/>
        <end position="114"/>
    </location>
</feature>
<protein>
    <recommendedName>
        <fullName evidence="5">DUF983 domain-containing protein</fullName>
    </recommendedName>
</protein>
<sequence length="152" mass="16494">MVNDPQQDSRDAAATAWHKQAVAAGQTERMLVRAVNGELVSYLPEEYGVARMTYGSPITSAAGNWVMAGLLVALTVGLPVSVTLRLSPSAGTPSPWLWIAPILILLPLAGYFAWQARKESRAVGLRRKRGLPAPTSQTIESKWTRDRPSNGR</sequence>
<evidence type="ECO:0000313" key="4">
    <source>
        <dbReference type="Proteomes" id="UP000711614"/>
    </source>
</evidence>
<feature type="transmembrane region" description="Helical" evidence="2">
    <location>
        <begin position="61"/>
        <end position="84"/>
    </location>
</feature>
<organism evidence="3 4">
    <name type="scientific">Arthrobacter stackebrandtii</name>
    <dbReference type="NCBI Taxonomy" id="272161"/>
    <lineage>
        <taxon>Bacteria</taxon>
        <taxon>Bacillati</taxon>
        <taxon>Actinomycetota</taxon>
        <taxon>Actinomycetes</taxon>
        <taxon>Micrococcales</taxon>
        <taxon>Micrococcaceae</taxon>
        <taxon>Arthrobacter</taxon>
    </lineage>
</organism>
<evidence type="ECO:0000256" key="1">
    <source>
        <dbReference type="SAM" id="MobiDB-lite"/>
    </source>
</evidence>
<dbReference type="Proteomes" id="UP000711614">
    <property type="component" value="Unassembled WGS sequence"/>
</dbReference>
<evidence type="ECO:0008006" key="5">
    <source>
        <dbReference type="Google" id="ProtNLM"/>
    </source>
</evidence>
<keyword evidence="4" id="KW-1185">Reference proteome</keyword>
<dbReference type="RefSeq" id="WP_209680410.1">
    <property type="nucleotide sequence ID" value="NZ_JAGIOI010000001.1"/>
</dbReference>
<keyword evidence="2" id="KW-0812">Transmembrane</keyword>
<reference evidence="3 4" key="1">
    <citation type="submission" date="2021-03" db="EMBL/GenBank/DDBJ databases">
        <title>Sequencing the genomes of 1000 actinobacteria strains.</title>
        <authorList>
            <person name="Klenk H.-P."/>
        </authorList>
    </citation>
    <scope>NUCLEOTIDE SEQUENCE [LARGE SCALE GENOMIC DNA]</scope>
    <source>
        <strain evidence="3 4">DSM 16005</strain>
    </source>
</reference>
<keyword evidence="2" id="KW-1133">Transmembrane helix</keyword>
<comment type="caution">
    <text evidence="3">The sequence shown here is derived from an EMBL/GenBank/DDBJ whole genome shotgun (WGS) entry which is preliminary data.</text>
</comment>
<accession>A0ABS4YXG9</accession>
<evidence type="ECO:0000256" key="2">
    <source>
        <dbReference type="SAM" id="Phobius"/>
    </source>
</evidence>
<feature type="region of interest" description="Disordered" evidence="1">
    <location>
        <begin position="131"/>
        <end position="152"/>
    </location>
</feature>
<evidence type="ECO:0000313" key="3">
    <source>
        <dbReference type="EMBL" id="MBP2413265.1"/>
    </source>
</evidence>
<proteinExistence type="predicted"/>
<gene>
    <name evidence="3" type="ORF">JOF48_002064</name>
</gene>
<dbReference type="EMBL" id="JAGIOI010000001">
    <property type="protein sequence ID" value="MBP2413265.1"/>
    <property type="molecule type" value="Genomic_DNA"/>
</dbReference>
<name>A0ABS4YXG9_9MICC</name>
<feature type="compositionally biased region" description="Basic and acidic residues" evidence="1">
    <location>
        <begin position="142"/>
        <end position="152"/>
    </location>
</feature>
<keyword evidence="2" id="KW-0472">Membrane</keyword>